<gene>
    <name evidence="3" type="ORF">CCAN12_780001</name>
</gene>
<reference evidence="3 4" key="1">
    <citation type="submission" date="2015-01" db="EMBL/GenBank/DDBJ databases">
        <authorList>
            <person name="Xiang T."/>
            <person name="Song Y."/>
            <person name="Huang L."/>
            <person name="Wang B."/>
            <person name="Wu P."/>
        </authorList>
    </citation>
    <scope>NUCLEOTIDE SEQUENCE [LARGE SCALE GENOMIC DNA]</scope>
    <source>
        <strain evidence="3 4">Cc12</strain>
    </source>
</reference>
<dbReference type="InterPro" id="IPR008979">
    <property type="entry name" value="Galactose-bd-like_sf"/>
</dbReference>
<proteinExistence type="predicted"/>
<dbReference type="InterPro" id="IPR024361">
    <property type="entry name" value="BACON"/>
</dbReference>
<dbReference type="EMBL" id="CDOE01000076">
    <property type="protein sequence ID" value="CEN40017.1"/>
    <property type="molecule type" value="Genomic_DNA"/>
</dbReference>
<feature type="domain" description="F5/8 type C" evidence="1">
    <location>
        <begin position="197"/>
        <end position="324"/>
    </location>
</feature>
<evidence type="ECO:0000313" key="3">
    <source>
        <dbReference type="EMBL" id="CEN40017.1"/>
    </source>
</evidence>
<evidence type="ECO:0000259" key="1">
    <source>
        <dbReference type="Pfam" id="PF00754"/>
    </source>
</evidence>
<accession>A0A0B7HQ34</accession>
<dbReference type="InterPro" id="IPR013783">
    <property type="entry name" value="Ig-like_fold"/>
</dbReference>
<dbReference type="Gene3D" id="2.60.40.10">
    <property type="entry name" value="Immunoglobulins"/>
    <property type="match status" value="2"/>
</dbReference>
<dbReference type="InterPro" id="IPR000421">
    <property type="entry name" value="FA58C"/>
</dbReference>
<evidence type="ECO:0000313" key="4">
    <source>
        <dbReference type="Proteomes" id="UP000044026"/>
    </source>
</evidence>
<dbReference type="Proteomes" id="UP000044026">
    <property type="component" value="Unassembled WGS sequence"/>
</dbReference>
<dbReference type="Pfam" id="PF13004">
    <property type="entry name" value="BACON"/>
    <property type="match status" value="1"/>
</dbReference>
<sequence>MEEPFLNVENVNFQKESGSKVLPVKTNIDNWKINASPIDWLTIKREGHNINLSVLENKGTTRSFKFLVEGGGLSKEVQVTQIGVAPDITFDNQSFKIEKFSQEIQLTVTANVSYETVLPDWIKEKSKEILSDGVVKYVFSISENNTQSNRNGFITFQSKGINPVISKELQISQKGEYGNDDASSIESDIKLKIHRGTATSHQNGTPIENSFDGDMATIYHSNWSNGEANYFPIIIEYFFETPQDVDYMMYYPRTEGYNGHFKQVEIQVATEANPSYIKLKDFDFKGNGKVTRVEFSPITKAKSFKLIIKSGYGDGQGFAAAAEMEFYKKSTGSFDPTSIFTDITCSELKPNVTDEQIQNISNPFYKNIAQYMKLGQYPSEFRIQNYRAWPNPDVYREKVSYAVFV</sequence>
<dbReference type="Gene3D" id="2.60.120.260">
    <property type="entry name" value="Galactose-binding domain-like"/>
    <property type="match status" value="1"/>
</dbReference>
<feature type="domain" description="BACON" evidence="2">
    <location>
        <begin position="33"/>
        <end position="81"/>
    </location>
</feature>
<dbReference type="AlphaFoldDB" id="A0A0B7HQ34"/>
<dbReference type="SUPFAM" id="SSF49785">
    <property type="entry name" value="Galactose-binding domain-like"/>
    <property type="match status" value="1"/>
</dbReference>
<dbReference type="CDD" id="cd14948">
    <property type="entry name" value="BACON"/>
    <property type="match status" value="2"/>
</dbReference>
<protein>
    <submittedName>
        <fullName evidence="3">Uncharacterized protein</fullName>
    </submittedName>
</protein>
<evidence type="ECO:0000259" key="2">
    <source>
        <dbReference type="Pfam" id="PF13004"/>
    </source>
</evidence>
<organism evidence="3 4">
    <name type="scientific">Capnocytophaga canimorsus</name>
    <dbReference type="NCBI Taxonomy" id="28188"/>
    <lineage>
        <taxon>Bacteria</taxon>
        <taxon>Pseudomonadati</taxon>
        <taxon>Bacteroidota</taxon>
        <taxon>Flavobacteriia</taxon>
        <taxon>Flavobacteriales</taxon>
        <taxon>Flavobacteriaceae</taxon>
        <taxon>Capnocytophaga</taxon>
    </lineage>
</organism>
<name>A0A0B7HQ34_9FLAO</name>
<dbReference type="Pfam" id="PF00754">
    <property type="entry name" value="F5_F8_type_C"/>
    <property type="match status" value="1"/>
</dbReference>